<dbReference type="Proteomes" id="UP001499909">
    <property type="component" value="Unassembled WGS sequence"/>
</dbReference>
<feature type="domain" description="Secretion system C-terminal sorting" evidence="1">
    <location>
        <begin position="754"/>
        <end position="826"/>
    </location>
</feature>
<dbReference type="NCBIfam" id="TIGR02608">
    <property type="entry name" value="delta_60_rpt"/>
    <property type="match status" value="10"/>
</dbReference>
<dbReference type="Gene3D" id="2.80.10.50">
    <property type="match status" value="6"/>
</dbReference>
<sequence length="828" mass="84294">MVAAPAQTLDPSFQATVLKAAPAPFIQGGPQLTVVQPDGKVLVAGGFDFLNGTLSGKIQRLNPDGSTDVSFNAGGVGANGFVAALLLQPDGKILIGGGFTTYNNTPRLTVARLNADGTLDASFTPTGITARRQIGSMALQADGKILVGSGSNLETGIADGGILRLNANGTLDTSFSPGTGADSPGSFVRSIVIQPDGKILVGGMFSTFNGQAVGNLVRLNANGSTDASFATGAGTNGSVRAFAVQADGKVVVGGAFTTFNGQTVGRIVRLLSNGTSDASFTAGAGFNNQVLSLLIQTNGGAQFNGSILASGNFTQYNGQPRNQVARIFENGTVDASFNNGTGAGTGSVSTITQVGSGQFLLAGGFLLYDGLAKSALARITAAGTNDASFTALAQPRGTLAATMPLTNGKILISGTFTEFNGTVLPAGPVRRLNTDGTLDQTYTNIYNIFLGAQPDGSFYSLGNAGTQLQLVRLLPSGAFDNSFAGPLFGSTTGPLPIQNVVVQPDGRVLAYGNFTTFGGAARNGIVRLNADGALDNSFTPPASTQPRNVISATVQGSGKIVVAYQETGTGAAVGTRLIRLNADGTLDNTFAVGTGASANSFFSVLAQPDGKLLLGGGFVSFNGQATPFGIVRLNSDGSNDASLSGLTAGYVLRLVQPDGRILVTSGNGAATALARLNTNGSVDNTFVPVSIPSAIFGGDDFVNGVALQPADGKILVFGAFRSVAGQPRIGLARLINPGLTATRPGTALLPLAAYPNPVRDRLTIDLPASAVSLTASLVNLQGQTVRTWQVPAAQRQATLNVYSLAAGLYLLKVPTAQGIYQHKVVVTK</sequence>
<name>A0ABP7NSU4_9BACT</name>
<evidence type="ECO:0000259" key="1">
    <source>
        <dbReference type="Pfam" id="PF18962"/>
    </source>
</evidence>
<dbReference type="EMBL" id="BAABDH010000112">
    <property type="protein sequence ID" value="GAA3953431.1"/>
    <property type="molecule type" value="Genomic_DNA"/>
</dbReference>
<keyword evidence="3" id="KW-1185">Reference proteome</keyword>
<gene>
    <name evidence="2" type="ORF">GCM10022406_38930</name>
</gene>
<reference evidence="3" key="1">
    <citation type="journal article" date="2019" name="Int. J. Syst. Evol. Microbiol.">
        <title>The Global Catalogue of Microorganisms (GCM) 10K type strain sequencing project: providing services to taxonomists for standard genome sequencing and annotation.</title>
        <authorList>
            <consortium name="The Broad Institute Genomics Platform"/>
            <consortium name="The Broad Institute Genome Sequencing Center for Infectious Disease"/>
            <person name="Wu L."/>
            <person name="Ma J."/>
        </authorList>
    </citation>
    <scope>NUCLEOTIDE SEQUENCE [LARGE SCALE GENOMIC DNA]</scope>
    <source>
        <strain evidence="3">JCM 17214</strain>
    </source>
</reference>
<accession>A0ABP7NSU4</accession>
<dbReference type="Pfam" id="PF17164">
    <property type="entry name" value="DUF5122"/>
    <property type="match status" value="13"/>
</dbReference>
<dbReference type="InterPro" id="IPR013431">
    <property type="entry name" value="Delta_60_rpt"/>
</dbReference>
<comment type="caution">
    <text evidence="2">The sequence shown here is derived from an EMBL/GenBank/DDBJ whole genome shotgun (WGS) entry which is preliminary data.</text>
</comment>
<proteinExistence type="predicted"/>
<evidence type="ECO:0000313" key="2">
    <source>
        <dbReference type="EMBL" id="GAA3953431.1"/>
    </source>
</evidence>
<dbReference type="SUPFAM" id="SSF63829">
    <property type="entry name" value="Calcium-dependent phosphotriesterase"/>
    <property type="match status" value="2"/>
</dbReference>
<protein>
    <submittedName>
        <fullName evidence="2">Delta-60 repeat domain-containing protein</fullName>
    </submittedName>
</protein>
<dbReference type="InterPro" id="IPR026444">
    <property type="entry name" value="Secre_tail"/>
</dbReference>
<evidence type="ECO:0000313" key="3">
    <source>
        <dbReference type="Proteomes" id="UP001499909"/>
    </source>
</evidence>
<organism evidence="2 3">
    <name type="scientific">Hymenobacter algoricola</name>
    <dbReference type="NCBI Taxonomy" id="486267"/>
    <lineage>
        <taxon>Bacteria</taxon>
        <taxon>Pseudomonadati</taxon>
        <taxon>Bacteroidota</taxon>
        <taxon>Cytophagia</taxon>
        <taxon>Cytophagales</taxon>
        <taxon>Hymenobacteraceae</taxon>
        <taxon>Hymenobacter</taxon>
    </lineage>
</organism>
<dbReference type="NCBIfam" id="TIGR04183">
    <property type="entry name" value="Por_Secre_tail"/>
    <property type="match status" value="1"/>
</dbReference>
<dbReference type="Pfam" id="PF18962">
    <property type="entry name" value="Por_Secre_tail"/>
    <property type="match status" value="1"/>
</dbReference>